<comment type="similarity">
    <text evidence="6">Belongs to the vsr family.</text>
</comment>
<comment type="function">
    <text evidence="6">May nick specific sequences that contain T:G mispairs resulting from m5C-deamination.</text>
</comment>
<proteinExistence type="inferred from homology"/>
<dbReference type="EC" id="3.1.-.-" evidence="6"/>
<organism evidence="7 8">
    <name type="scientific">Qipengyuania psychrotolerans</name>
    <dbReference type="NCBI Taxonomy" id="2867238"/>
    <lineage>
        <taxon>Bacteria</taxon>
        <taxon>Pseudomonadati</taxon>
        <taxon>Pseudomonadota</taxon>
        <taxon>Alphaproteobacteria</taxon>
        <taxon>Sphingomonadales</taxon>
        <taxon>Erythrobacteraceae</taxon>
        <taxon>Qipengyuania</taxon>
    </lineage>
</organism>
<evidence type="ECO:0000256" key="1">
    <source>
        <dbReference type="ARBA" id="ARBA00022722"/>
    </source>
</evidence>
<dbReference type="Pfam" id="PF03852">
    <property type="entry name" value="Vsr"/>
    <property type="match status" value="1"/>
</dbReference>
<evidence type="ECO:0000256" key="2">
    <source>
        <dbReference type="ARBA" id="ARBA00022759"/>
    </source>
</evidence>
<dbReference type="NCBIfam" id="TIGR00632">
    <property type="entry name" value="vsr"/>
    <property type="match status" value="1"/>
</dbReference>
<sequence>MADFVSREKRSRIMKGVKQKDTKPEIAVRKLLHSLGLRFRLHRKDLPGRPDLVLARHKTAIFVHGCFWHQHDACKEGRIPSSNREYWEPKLTRNVERDRQSIEALESLGWTVRVIWACELNGMGDLREKLRDWFSLKA</sequence>
<evidence type="ECO:0000256" key="5">
    <source>
        <dbReference type="ARBA" id="ARBA00023204"/>
    </source>
</evidence>
<evidence type="ECO:0000313" key="8">
    <source>
        <dbReference type="Proteomes" id="UP000824280"/>
    </source>
</evidence>
<reference evidence="7 8" key="1">
    <citation type="submission" date="2021-08" db="EMBL/GenBank/DDBJ databases">
        <title>Comparative Genomics Analysis of the Genus Qipengyuania Reveals Extensive Genetic Diversity and Metabolic Versatility, Including the Description of Fifteen Novel Species.</title>
        <authorList>
            <person name="Liu Y."/>
        </authorList>
    </citation>
    <scope>NUCLEOTIDE SEQUENCE [LARGE SCALE GENOMIC DNA]</scope>
    <source>
        <strain evidence="7 8">1XM2-8</strain>
    </source>
</reference>
<dbReference type="SUPFAM" id="SSF52980">
    <property type="entry name" value="Restriction endonuclease-like"/>
    <property type="match status" value="1"/>
</dbReference>
<evidence type="ECO:0000256" key="4">
    <source>
        <dbReference type="ARBA" id="ARBA00022801"/>
    </source>
</evidence>
<gene>
    <name evidence="7" type="primary">vsr</name>
    <name evidence="7" type="ORF">K3166_10990</name>
</gene>
<dbReference type="EMBL" id="CP081297">
    <property type="protein sequence ID" value="QZD86722.1"/>
    <property type="molecule type" value="Genomic_DNA"/>
</dbReference>
<evidence type="ECO:0000313" key="7">
    <source>
        <dbReference type="EMBL" id="QZD86722.1"/>
    </source>
</evidence>
<dbReference type="PIRSF" id="PIRSF018267">
    <property type="entry name" value="VSR_endonuc"/>
    <property type="match status" value="1"/>
</dbReference>
<dbReference type="RefSeq" id="WP_221422264.1">
    <property type="nucleotide sequence ID" value="NZ_CP081297.1"/>
</dbReference>
<dbReference type="CDD" id="cd00221">
    <property type="entry name" value="Vsr"/>
    <property type="match status" value="1"/>
</dbReference>
<keyword evidence="3 6" id="KW-0227">DNA damage</keyword>
<protein>
    <recommendedName>
        <fullName evidence="6">Very short patch repair endonuclease</fullName>
        <ecNumber evidence="6">3.1.-.-</ecNumber>
    </recommendedName>
</protein>
<dbReference type="Gene3D" id="3.40.960.10">
    <property type="entry name" value="VSR Endonuclease"/>
    <property type="match status" value="1"/>
</dbReference>
<dbReference type="Proteomes" id="UP000824280">
    <property type="component" value="Chromosome"/>
</dbReference>
<name>A0ABX8ZGR8_9SPHN</name>
<keyword evidence="2 6" id="KW-0255">Endonuclease</keyword>
<evidence type="ECO:0000256" key="3">
    <source>
        <dbReference type="ARBA" id="ARBA00022763"/>
    </source>
</evidence>
<accession>A0ABX8ZGR8</accession>
<dbReference type="InterPro" id="IPR004603">
    <property type="entry name" value="DNA_mismatch_endonuc_vsr"/>
</dbReference>
<dbReference type="GO" id="GO:0004519">
    <property type="term" value="F:endonuclease activity"/>
    <property type="evidence" value="ECO:0007669"/>
    <property type="project" value="UniProtKB-KW"/>
</dbReference>
<evidence type="ECO:0000256" key="6">
    <source>
        <dbReference type="PIRNR" id="PIRNR018267"/>
    </source>
</evidence>
<keyword evidence="1 6" id="KW-0540">Nuclease</keyword>
<keyword evidence="4 6" id="KW-0378">Hydrolase</keyword>
<keyword evidence="8" id="KW-1185">Reference proteome</keyword>
<keyword evidence="5 6" id="KW-0234">DNA repair</keyword>
<dbReference type="InterPro" id="IPR011335">
    <property type="entry name" value="Restrct_endonuc-II-like"/>
</dbReference>